<gene>
    <name evidence="1" type="ORF">LLCLJKAH_00224</name>
</gene>
<name>A0A7R8MKB2_9CAUD</name>
<proteinExistence type="predicted"/>
<keyword evidence="2" id="KW-1185">Reference proteome</keyword>
<evidence type="ECO:0000313" key="2">
    <source>
        <dbReference type="Proteomes" id="UP000596247"/>
    </source>
</evidence>
<evidence type="ECO:0000313" key="1">
    <source>
        <dbReference type="EMBL" id="CAD5236213.1"/>
    </source>
</evidence>
<sequence>MIEWGGVVDAIGRKGASVEWSGLRPPSGRSAPPYIVMAGGGSLGCWEIGQKTV</sequence>
<protein>
    <submittedName>
        <fullName evidence="1">Uncharacterized protein</fullName>
    </submittedName>
</protein>
<dbReference type="EMBL" id="LR881104">
    <property type="protein sequence ID" value="CAD5236213.1"/>
    <property type="molecule type" value="Genomic_DNA"/>
</dbReference>
<reference evidence="1 2" key="1">
    <citation type="submission" date="2020-09" db="EMBL/GenBank/DDBJ databases">
        <authorList>
            <person name="Jameson E."/>
        </authorList>
    </citation>
    <scope>NUCLEOTIDE SEQUENCE [LARGE SCALE GENOMIC DNA]</scope>
</reference>
<accession>A0A7R8MKB2</accession>
<dbReference type="Proteomes" id="UP000596247">
    <property type="component" value="Chromosome"/>
</dbReference>
<organism evidence="1 2">
    <name type="scientific">Klebsiella phage vB_KvM-Eowyn</name>
    <dbReference type="NCBI Taxonomy" id="2762819"/>
    <lineage>
        <taxon>Viruses</taxon>
        <taxon>Duplodnaviria</taxon>
        <taxon>Heunggongvirae</taxon>
        <taxon>Uroviricota</taxon>
        <taxon>Caudoviricetes</taxon>
        <taxon>Chimalliviridae</taxon>
        <taxon>Eowynvirus</taxon>
        <taxon>Eowynvirus eowyn</taxon>
    </lineage>
</organism>